<comment type="caution">
    <text evidence="1">The sequence shown here is derived from an EMBL/GenBank/DDBJ whole genome shotgun (WGS) entry which is preliminary data.</text>
</comment>
<keyword evidence="2" id="KW-1185">Reference proteome</keyword>
<reference evidence="1" key="1">
    <citation type="journal article" date="2023" name="G3 (Bethesda)">
        <title>A reference genome for the long-term kleptoplast-retaining sea slug Elysia crispata morphotype clarki.</title>
        <authorList>
            <person name="Eastman K.E."/>
            <person name="Pendleton A.L."/>
            <person name="Shaikh M.A."/>
            <person name="Suttiyut T."/>
            <person name="Ogas R."/>
            <person name="Tomko P."/>
            <person name="Gavelis G."/>
            <person name="Widhalm J.R."/>
            <person name="Wisecaver J.H."/>
        </authorList>
    </citation>
    <scope>NUCLEOTIDE SEQUENCE</scope>
    <source>
        <strain evidence="1">ECLA1</strain>
    </source>
</reference>
<accession>A0AAE1B4Q0</accession>
<dbReference type="EMBL" id="JAWDGP010000619">
    <property type="protein sequence ID" value="KAK3798891.1"/>
    <property type="molecule type" value="Genomic_DNA"/>
</dbReference>
<organism evidence="1 2">
    <name type="scientific">Elysia crispata</name>
    <name type="common">lettuce slug</name>
    <dbReference type="NCBI Taxonomy" id="231223"/>
    <lineage>
        <taxon>Eukaryota</taxon>
        <taxon>Metazoa</taxon>
        <taxon>Spiralia</taxon>
        <taxon>Lophotrochozoa</taxon>
        <taxon>Mollusca</taxon>
        <taxon>Gastropoda</taxon>
        <taxon>Heterobranchia</taxon>
        <taxon>Euthyneura</taxon>
        <taxon>Panpulmonata</taxon>
        <taxon>Sacoglossa</taxon>
        <taxon>Placobranchoidea</taxon>
        <taxon>Plakobranchidae</taxon>
        <taxon>Elysia</taxon>
    </lineage>
</organism>
<dbReference type="Proteomes" id="UP001283361">
    <property type="component" value="Unassembled WGS sequence"/>
</dbReference>
<name>A0AAE1B4Q0_9GAST</name>
<sequence>MKRYVRVREDDWDSVSERENVEELSLRLLSSAAVSCSLLELLVLVETRHMADVSPAGQDHRFCPPSLTQPRQ</sequence>
<proteinExistence type="predicted"/>
<dbReference type="AlphaFoldDB" id="A0AAE1B4Q0"/>
<evidence type="ECO:0000313" key="2">
    <source>
        <dbReference type="Proteomes" id="UP001283361"/>
    </source>
</evidence>
<evidence type="ECO:0000313" key="1">
    <source>
        <dbReference type="EMBL" id="KAK3798891.1"/>
    </source>
</evidence>
<gene>
    <name evidence="1" type="ORF">RRG08_050270</name>
</gene>
<protein>
    <submittedName>
        <fullName evidence="1">Uncharacterized protein</fullName>
    </submittedName>
</protein>